<organism evidence="2 3">
    <name type="scientific">Crassostrea virginica</name>
    <name type="common">Eastern oyster</name>
    <dbReference type="NCBI Taxonomy" id="6565"/>
    <lineage>
        <taxon>Eukaryota</taxon>
        <taxon>Metazoa</taxon>
        <taxon>Spiralia</taxon>
        <taxon>Lophotrochozoa</taxon>
        <taxon>Mollusca</taxon>
        <taxon>Bivalvia</taxon>
        <taxon>Autobranchia</taxon>
        <taxon>Pteriomorphia</taxon>
        <taxon>Ostreida</taxon>
        <taxon>Ostreoidea</taxon>
        <taxon>Ostreidae</taxon>
        <taxon>Crassostrea</taxon>
    </lineage>
</organism>
<dbReference type="Proteomes" id="UP000694844">
    <property type="component" value="Chromosome 1"/>
</dbReference>
<dbReference type="KEGG" id="cvn:111132096"/>
<sequence>MAGRKRSASQDLLTPPKLTHSDSDSNDSSSPSSSDDDFPIYTSKWTRTLLDKLGVVIRETLPVQIIKEWSLATLSQNILKEMETTMLKTALCLRNIDYHSLEEVWEIARYDKDLVKLLKPDDFKPQNTLFGRCSFDDFLYTLGCVLDVVEEKREILEWQYQLLFDRFLQMFGMSSMHQPLMNTKEAQIMSRTVFSQPDLLCTTSNPRTDRPILFVCKVKNNPPVDDTDNSPPKKKLGSQASTSSLTTTSCKIPDNLLAQHVGELFVHMDRSATSRAILGMTVERTFVRITSLHVNEKTLEKVKNADGTGSLHYESESERPNFFYSKPMNYLKKEDRIELVESLLHIKMMQRKFETEIK</sequence>
<reference evidence="2" key="1">
    <citation type="submission" date="2024-06" db="UniProtKB">
        <authorList>
            <consortium name="RefSeq"/>
        </authorList>
    </citation>
    <scope>NUCLEOTIDE SEQUENCE [LARGE SCALE GENOMIC DNA]</scope>
</reference>
<dbReference type="OrthoDB" id="6072251at2759"/>
<evidence type="ECO:0000313" key="2">
    <source>
        <dbReference type="Proteomes" id="UP000694844"/>
    </source>
</evidence>
<keyword evidence="2" id="KW-1185">Reference proteome</keyword>
<name>A0A8B8E4L3_CRAVI</name>
<evidence type="ECO:0000313" key="3">
    <source>
        <dbReference type="RefSeq" id="XP_022335517.1"/>
    </source>
</evidence>
<gene>
    <name evidence="3" type="primary">LOC111132096</name>
</gene>
<evidence type="ECO:0000256" key="1">
    <source>
        <dbReference type="SAM" id="MobiDB-lite"/>
    </source>
</evidence>
<dbReference type="AlphaFoldDB" id="A0A8B8E4L3"/>
<feature type="region of interest" description="Disordered" evidence="1">
    <location>
        <begin position="223"/>
        <end position="247"/>
    </location>
</feature>
<dbReference type="GeneID" id="111132096"/>
<reference evidence="3" key="2">
    <citation type="submission" date="2025-08" db="UniProtKB">
        <authorList>
            <consortium name="RefSeq"/>
        </authorList>
    </citation>
    <scope>IDENTIFICATION</scope>
    <source>
        <tissue evidence="3">Whole sample</tissue>
    </source>
</reference>
<protein>
    <submittedName>
        <fullName evidence="3">Uncharacterized protein LOC111132096</fullName>
    </submittedName>
</protein>
<feature type="region of interest" description="Disordered" evidence="1">
    <location>
        <begin position="1"/>
        <end position="36"/>
    </location>
</feature>
<dbReference type="RefSeq" id="XP_022335517.1">
    <property type="nucleotide sequence ID" value="XM_022479809.1"/>
</dbReference>
<accession>A0A8B8E4L3</accession>
<proteinExistence type="predicted"/>